<dbReference type="AlphaFoldDB" id="A0A9R1XNQ3"/>
<gene>
    <name evidence="1" type="ORF">LSAT_V11C200064210</name>
</gene>
<name>A0A9R1XNQ3_LACSA</name>
<sequence length="425" mass="48591">MDLDAIYRSNLKQKARLRWDIDGDENSKFFHGIVNNNKRKNRINGLNLDGDWKLSVDDVKLLTASFSEEEIRNAIWSCSSDKALGRMMEFKASGIFAGGCNSSFISLVPKTSDLLSLKDYRSINLVGCLYKILTKILANRLKLVLDKIISLEQSAYVNGRSILDSLLLLNEIVSWAKKVRKKMACNLHHFHCLSIGNNGPSISHLMYVDDVTFIGGWSEINFVNLNRLPRYFFIASVLKVNLHKSKVYGIGVDNLEVNRLSSIFKCESVSFLYIYLGFLVGMNMKLAKNWNLVMEKFKKRLSNWKVKALSFGSRLTHVNSVLNRLPLNYFSIFGAPRKIILMLDGIRKRFLWVNDGEKRKINLVSWDLVTKPKREGGPGVDSLEFANLALLAKWWQRLKNEGETNKDPLILDKCNNENDVGSRWI</sequence>
<evidence type="ECO:0000313" key="2">
    <source>
        <dbReference type="Proteomes" id="UP000235145"/>
    </source>
</evidence>
<proteinExistence type="predicted"/>
<comment type="caution">
    <text evidence="1">The sequence shown here is derived from an EMBL/GenBank/DDBJ whole genome shotgun (WGS) entry which is preliminary data.</text>
</comment>
<keyword evidence="2" id="KW-1185">Reference proteome</keyword>
<accession>A0A9R1XNQ3</accession>
<evidence type="ECO:0000313" key="1">
    <source>
        <dbReference type="EMBL" id="KAJ0219966.1"/>
    </source>
</evidence>
<dbReference type="PANTHER" id="PTHR33116">
    <property type="entry name" value="REVERSE TRANSCRIPTASE ZINC-BINDING DOMAIN-CONTAINING PROTEIN-RELATED-RELATED"/>
    <property type="match status" value="1"/>
</dbReference>
<dbReference type="Proteomes" id="UP000235145">
    <property type="component" value="Unassembled WGS sequence"/>
</dbReference>
<organism evidence="1 2">
    <name type="scientific">Lactuca sativa</name>
    <name type="common">Garden lettuce</name>
    <dbReference type="NCBI Taxonomy" id="4236"/>
    <lineage>
        <taxon>Eukaryota</taxon>
        <taxon>Viridiplantae</taxon>
        <taxon>Streptophyta</taxon>
        <taxon>Embryophyta</taxon>
        <taxon>Tracheophyta</taxon>
        <taxon>Spermatophyta</taxon>
        <taxon>Magnoliopsida</taxon>
        <taxon>eudicotyledons</taxon>
        <taxon>Gunneridae</taxon>
        <taxon>Pentapetalae</taxon>
        <taxon>asterids</taxon>
        <taxon>campanulids</taxon>
        <taxon>Asterales</taxon>
        <taxon>Asteraceae</taxon>
        <taxon>Cichorioideae</taxon>
        <taxon>Cichorieae</taxon>
        <taxon>Lactucinae</taxon>
        <taxon>Lactuca</taxon>
    </lineage>
</organism>
<protein>
    <recommendedName>
        <fullName evidence="3">Reverse transcriptase domain-containing protein</fullName>
    </recommendedName>
</protein>
<evidence type="ECO:0008006" key="3">
    <source>
        <dbReference type="Google" id="ProtNLM"/>
    </source>
</evidence>
<dbReference type="EMBL" id="NBSK02000002">
    <property type="protein sequence ID" value="KAJ0219966.1"/>
    <property type="molecule type" value="Genomic_DNA"/>
</dbReference>
<reference evidence="1 2" key="1">
    <citation type="journal article" date="2017" name="Nat. Commun.">
        <title>Genome assembly with in vitro proximity ligation data and whole-genome triplication in lettuce.</title>
        <authorList>
            <person name="Reyes-Chin-Wo S."/>
            <person name="Wang Z."/>
            <person name="Yang X."/>
            <person name="Kozik A."/>
            <person name="Arikit S."/>
            <person name="Song C."/>
            <person name="Xia L."/>
            <person name="Froenicke L."/>
            <person name="Lavelle D.O."/>
            <person name="Truco M.J."/>
            <person name="Xia R."/>
            <person name="Zhu S."/>
            <person name="Xu C."/>
            <person name="Xu H."/>
            <person name="Xu X."/>
            <person name="Cox K."/>
            <person name="Korf I."/>
            <person name="Meyers B.C."/>
            <person name="Michelmore R.W."/>
        </authorList>
    </citation>
    <scope>NUCLEOTIDE SEQUENCE [LARGE SCALE GENOMIC DNA]</scope>
    <source>
        <strain evidence="2">cv. Salinas</strain>
        <tissue evidence="1">Seedlings</tissue>
    </source>
</reference>
<dbReference type="PANTHER" id="PTHR33116:SF78">
    <property type="entry name" value="OS12G0587133 PROTEIN"/>
    <property type="match status" value="1"/>
</dbReference>